<reference evidence="20" key="1">
    <citation type="submission" date="2023-05" db="EMBL/GenBank/DDBJ databases">
        <title>High-quality long-read genome of Scophthalmus maximus.</title>
        <authorList>
            <person name="Lien S."/>
            <person name="Martinez P."/>
        </authorList>
    </citation>
    <scope>NUCLEOTIDE SEQUENCE [LARGE SCALE GENOMIC DNA]</scope>
</reference>
<dbReference type="Pfam" id="PF20805">
    <property type="entry name" value="Integrin_A_Ig_2"/>
    <property type="match status" value="1"/>
</dbReference>
<evidence type="ECO:0000256" key="16">
    <source>
        <dbReference type="ARBA" id="ARBA00023180"/>
    </source>
</evidence>
<organism evidence="20 21">
    <name type="scientific">Scophthalmus maximus</name>
    <name type="common">Turbot</name>
    <name type="synonym">Psetta maxima</name>
    <dbReference type="NCBI Taxonomy" id="52904"/>
    <lineage>
        <taxon>Eukaryota</taxon>
        <taxon>Metazoa</taxon>
        <taxon>Chordata</taxon>
        <taxon>Craniata</taxon>
        <taxon>Vertebrata</taxon>
        <taxon>Euteleostomi</taxon>
        <taxon>Actinopterygii</taxon>
        <taxon>Neopterygii</taxon>
        <taxon>Teleostei</taxon>
        <taxon>Neoteleostei</taxon>
        <taxon>Acanthomorphata</taxon>
        <taxon>Carangaria</taxon>
        <taxon>Pleuronectiformes</taxon>
        <taxon>Pleuronectoidei</taxon>
        <taxon>Scophthalmidae</taxon>
        <taxon>Scophthalmus</taxon>
    </lineage>
</organism>
<dbReference type="GO" id="GO:0005178">
    <property type="term" value="F:integrin binding"/>
    <property type="evidence" value="ECO:0007669"/>
    <property type="project" value="TreeGrafter"/>
</dbReference>
<dbReference type="Gene3D" id="2.60.40.1460">
    <property type="entry name" value="Integrin domains. Chain A, domain 2"/>
    <property type="match status" value="1"/>
</dbReference>
<feature type="repeat" description="FG-GAP" evidence="17">
    <location>
        <begin position="391"/>
        <end position="451"/>
    </location>
</feature>
<evidence type="ECO:0000256" key="12">
    <source>
        <dbReference type="ARBA" id="ARBA00023037"/>
    </source>
</evidence>
<dbReference type="GO" id="GO:0007160">
    <property type="term" value="P:cell-matrix adhesion"/>
    <property type="evidence" value="ECO:0007669"/>
    <property type="project" value="TreeGrafter"/>
</dbReference>
<dbReference type="Proteomes" id="UP000694558">
    <property type="component" value="Chromosome 18"/>
</dbReference>
<dbReference type="InterPro" id="IPR000413">
    <property type="entry name" value="Integrin_alpha"/>
</dbReference>
<keyword evidence="7" id="KW-0732">Signal</keyword>
<evidence type="ECO:0000256" key="17">
    <source>
        <dbReference type="PROSITE-ProRule" id="PRU00803"/>
    </source>
</evidence>
<dbReference type="AlphaFoldDB" id="A0A8D3BPT1"/>
<dbReference type="SUPFAM" id="SSF53300">
    <property type="entry name" value="vWA-like"/>
    <property type="match status" value="1"/>
</dbReference>
<evidence type="ECO:0000256" key="13">
    <source>
        <dbReference type="ARBA" id="ARBA00023136"/>
    </source>
</evidence>
<dbReference type="SUPFAM" id="SSF69179">
    <property type="entry name" value="Integrin domains"/>
    <property type="match status" value="2"/>
</dbReference>
<evidence type="ECO:0000256" key="18">
    <source>
        <dbReference type="RuleBase" id="RU003762"/>
    </source>
</evidence>
<evidence type="ECO:0000256" key="10">
    <source>
        <dbReference type="ARBA" id="ARBA00022889"/>
    </source>
</evidence>
<dbReference type="Gene3D" id="3.40.50.410">
    <property type="entry name" value="von Willebrand factor, type A domain"/>
    <property type="match status" value="1"/>
</dbReference>
<dbReference type="PROSITE" id="PS51470">
    <property type="entry name" value="FG_GAP"/>
    <property type="match status" value="3"/>
</dbReference>
<dbReference type="GO" id="GO:0009897">
    <property type="term" value="C:external side of plasma membrane"/>
    <property type="evidence" value="ECO:0007669"/>
    <property type="project" value="TreeGrafter"/>
</dbReference>
<dbReference type="GO" id="GO:0046872">
    <property type="term" value="F:metal ion binding"/>
    <property type="evidence" value="ECO:0007669"/>
    <property type="project" value="UniProtKB-KW"/>
</dbReference>
<proteinExistence type="inferred from homology"/>
<dbReference type="InterPro" id="IPR028994">
    <property type="entry name" value="Integrin_alpha_N"/>
</dbReference>
<evidence type="ECO:0000256" key="9">
    <source>
        <dbReference type="ARBA" id="ARBA00022837"/>
    </source>
</evidence>
<accession>A0A8D3BPT1</accession>
<evidence type="ECO:0000256" key="7">
    <source>
        <dbReference type="ARBA" id="ARBA00022729"/>
    </source>
</evidence>
<dbReference type="SUPFAM" id="SSF69318">
    <property type="entry name" value="Integrin alpha N-terminal domain"/>
    <property type="match status" value="1"/>
</dbReference>
<evidence type="ECO:0000313" key="21">
    <source>
        <dbReference type="Proteomes" id="UP000694558"/>
    </source>
</evidence>
<dbReference type="PRINTS" id="PR00453">
    <property type="entry name" value="VWFADOMAIN"/>
</dbReference>
<dbReference type="SMART" id="SM00327">
    <property type="entry name" value="VWA"/>
    <property type="match status" value="1"/>
</dbReference>
<dbReference type="InterPro" id="IPR013649">
    <property type="entry name" value="Integrin_alpha_Ig-like_1"/>
</dbReference>
<evidence type="ECO:0000256" key="15">
    <source>
        <dbReference type="ARBA" id="ARBA00023170"/>
    </source>
</evidence>
<evidence type="ECO:0000256" key="4">
    <source>
        <dbReference type="ARBA" id="ARBA00022525"/>
    </source>
</evidence>
<dbReference type="PANTHER" id="PTHR23220">
    <property type="entry name" value="INTEGRIN ALPHA"/>
    <property type="match status" value="1"/>
</dbReference>
<feature type="repeat" description="FG-GAP" evidence="17">
    <location>
        <begin position="452"/>
        <end position="510"/>
    </location>
</feature>
<dbReference type="SMART" id="SM00191">
    <property type="entry name" value="Int_alpha"/>
    <property type="match status" value="3"/>
</dbReference>
<dbReference type="InterPro" id="IPR036465">
    <property type="entry name" value="vWFA_dom_sf"/>
</dbReference>
<reference evidence="20" key="2">
    <citation type="submission" date="2025-08" db="UniProtKB">
        <authorList>
            <consortium name="Ensembl"/>
        </authorList>
    </citation>
    <scope>IDENTIFICATION</scope>
</reference>
<dbReference type="InterPro" id="IPR032695">
    <property type="entry name" value="Integrin_dom_sf"/>
</dbReference>
<dbReference type="FunFam" id="3.40.50.410:FF:000004">
    <property type="entry name" value="collagen alpha-6(VI) chain"/>
    <property type="match status" value="1"/>
</dbReference>
<dbReference type="Pfam" id="PF00092">
    <property type="entry name" value="VWA"/>
    <property type="match status" value="1"/>
</dbReference>
<evidence type="ECO:0000256" key="5">
    <source>
        <dbReference type="ARBA" id="ARBA00022692"/>
    </source>
</evidence>
<dbReference type="Ensembl" id="ENSSMAT00000069457.1">
    <property type="protein sequence ID" value="ENSSMAP00000037039.1"/>
    <property type="gene ID" value="ENSSMAG00000016504.2"/>
</dbReference>
<evidence type="ECO:0000256" key="6">
    <source>
        <dbReference type="ARBA" id="ARBA00022723"/>
    </source>
</evidence>
<evidence type="ECO:0000256" key="11">
    <source>
        <dbReference type="ARBA" id="ARBA00022989"/>
    </source>
</evidence>
<keyword evidence="6" id="KW-0479">Metal-binding</keyword>
<comment type="similarity">
    <text evidence="3 18">Belongs to the integrin alpha chain family.</text>
</comment>
<feature type="domain" description="VWFA" evidence="19">
    <location>
        <begin position="116"/>
        <end position="293"/>
    </location>
</feature>
<evidence type="ECO:0000256" key="1">
    <source>
        <dbReference type="ARBA" id="ARBA00004479"/>
    </source>
</evidence>
<dbReference type="InterPro" id="IPR013519">
    <property type="entry name" value="Int_alpha_beta-p"/>
</dbReference>
<dbReference type="Pfam" id="PF01839">
    <property type="entry name" value="FG-GAP"/>
    <property type="match status" value="1"/>
</dbReference>
<dbReference type="PRINTS" id="PR01185">
    <property type="entry name" value="INTEGRINA"/>
</dbReference>
<dbReference type="GO" id="GO:0008305">
    <property type="term" value="C:integrin complex"/>
    <property type="evidence" value="ECO:0007669"/>
    <property type="project" value="InterPro"/>
</dbReference>
<evidence type="ECO:0000256" key="2">
    <source>
        <dbReference type="ARBA" id="ARBA00004613"/>
    </source>
</evidence>
<evidence type="ECO:0000256" key="14">
    <source>
        <dbReference type="ARBA" id="ARBA00023157"/>
    </source>
</evidence>
<dbReference type="GeneTree" id="ENSGT00940000154838"/>
<evidence type="ECO:0000256" key="3">
    <source>
        <dbReference type="ARBA" id="ARBA00008054"/>
    </source>
</evidence>
<keyword evidence="15 18" id="KW-0675">Receptor</keyword>
<evidence type="ECO:0000259" key="19">
    <source>
        <dbReference type="PROSITE" id="PS50234"/>
    </source>
</evidence>
<keyword evidence="4" id="KW-0964">Secreted</keyword>
<feature type="repeat" description="FG-GAP" evidence="17">
    <location>
        <begin position="11"/>
        <end position="67"/>
    </location>
</feature>
<keyword evidence="11" id="KW-1133">Transmembrane helix</keyword>
<keyword evidence="13" id="KW-0472">Membrane</keyword>
<dbReference type="Gene3D" id="2.130.10.130">
    <property type="entry name" value="Integrin alpha, N-terminal"/>
    <property type="match status" value="2"/>
</dbReference>
<dbReference type="Gene3D" id="2.60.40.1510">
    <property type="entry name" value="ntegrin, alpha v. Chain A, domain 3"/>
    <property type="match status" value="1"/>
</dbReference>
<dbReference type="Pfam" id="PF08441">
    <property type="entry name" value="Integrin_A_Ig_1"/>
    <property type="match status" value="1"/>
</dbReference>
<keyword evidence="16" id="KW-0325">Glycoprotein</keyword>
<dbReference type="InterPro" id="IPR048285">
    <property type="entry name" value="Integrin_alpha_Ig-like_2"/>
</dbReference>
<evidence type="ECO:0000256" key="8">
    <source>
        <dbReference type="ARBA" id="ARBA00022737"/>
    </source>
</evidence>
<dbReference type="GO" id="GO:0033627">
    <property type="term" value="P:cell adhesion mediated by integrin"/>
    <property type="evidence" value="ECO:0007669"/>
    <property type="project" value="TreeGrafter"/>
</dbReference>
<comment type="subcellular location">
    <subcellularLocation>
        <location evidence="1 18">Membrane</location>
        <topology evidence="1 18">Single-pass type I membrane protein</topology>
    </subcellularLocation>
    <subcellularLocation>
        <location evidence="2">Secreted</location>
    </subcellularLocation>
</comment>
<keyword evidence="10 18" id="KW-0130">Cell adhesion</keyword>
<dbReference type="GO" id="GO:0007229">
    <property type="term" value="P:integrin-mediated signaling pathway"/>
    <property type="evidence" value="ECO:0007669"/>
    <property type="project" value="UniProtKB-KW"/>
</dbReference>
<gene>
    <name evidence="20" type="primary">LOC118287144</name>
</gene>
<keyword evidence="9" id="KW-0106">Calcium</keyword>
<keyword evidence="14" id="KW-1015">Disulfide bond</keyword>
<dbReference type="PROSITE" id="PS50234">
    <property type="entry name" value="VWFA"/>
    <property type="match status" value="1"/>
</dbReference>
<evidence type="ECO:0000313" key="20">
    <source>
        <dbReference type="Ensembl" id="ENSSMAP00000037039.1"/>
    </source>
</evidence>
<keyword evidence="8" id="KW-0677">Repeat</keyword>
<dbReference type="InterPro" id="IPR002035">
    <property type="entry name" value="VWF_A"/>
</dbReference>
<dbReference type="GO" id="GO:0098609">
    <property type="term" value="P:cell-cell adhesion"/>
    <property type="evidence" value="ECO:0007669"/>
    <property type="project" value="TreeGrafter"/>
</dbReference>
<sequence length="874" mass="96558">FSVLKTALCFNIDPVAWKSWSNDAAGFGYQVVQRPSDVLVSAPLAQYSQNRRGEIYKCSGTIKSCQKMQIQGCDLISLQACGPTIPKDCKSITMYNGACFQTSRSDIFQSVVTEADIAFLLDGSGSVIKRDFTIMKNFVKKMVRPFVGKDTQFAVVQFSRLTKVHYYFNNFFSSGRWESNIDGIIQEEETTYTASAIEYVVQNVFTSARGSRPNVKKILIVITDGISHDRNRLPNAADLAKRKQIVRFAIGVGNAFHNYDAKQELNQIASSPSEKHVFQVESFNALEAIRKNLEEKIFSIEGSQSSGDSLKMEMAQQGFSAAYVLFLHYKNLKKHIEFVHVGLLNCYDSQISGYSMAVATTPQGTLTIVGAPRYKHIGAVLTVRADRIHKIIDPFLWHFQTGEYFGAEVCAMDVNGDSYTDLILISAPMYKETDSEGRVYVCSLTRLCHLDSPLVLRGDASDNGRFGSSLAVLPDLNTDRLREVAVGAPLENDGQGCIYIFHGEGGGRISASYSQRIAGAEVQSGLKLFGVSISQLSFDHSGDNLPDLAVGSNGTVVLLRSKPIVMVDATVSFSPNQIPTQNIVCSVPLENMAEICFTMKAPSSVHTARIDYTLILDATRKVPNNRAYISDKQRETTGSIDIQLGRQQCRKVKFSIEACPEDALNALNNELRFAFDGKPSKKNLKPSLAQQAKTTTFHALGFEINCGTDNKCVDNLKVDFNFSRSSEVQVGIDELLNVTVSVQNSEENSYNSQVILTYPAGLSYRKFTSLQGRIECSSLDSEDGLLRGKTLCAINKPIFKSNMEVCVTNDIRALNFSVVIKVPVKLGDKDIWADLSSLQIPNCQQLDTDERVNVTDFVSLIQKNKVVVSIPWGI</sequence>
<name>A0A8D3BPT1_SCOMX</name>
<dbReference type="PANTHER" id="PTHR23220:SF118">
    <property type="entry name" value="INTEGRIN ALPHA-X"/>
    <property type="match status" value="1"/>
</dbReference>
<dbReference type="InterPro" id="IPR013517">
    <property type="entry name" value="FG-GAP"/>
</dbReference>
<keyword evidence="12 18" id="KW-0401">Integrin</keyword>
<dbReference type="GO" id="GO:0005576">
    <property type="term" value="C:extracellular region"/>
    <property type="evidence" value="ECO:0007669"/>
    <property type="project" value="UniProtKB-SubCell"/>
</dbReference>
<keyword evidence="5" id="KW-0812">Transmembrane</keyword>
<protein>
    <submittedName>
        <fullName evidence="20">Integrin, alpha M (complement component 3 receptor 3 subunit)</fullName>
    </submittedName>
</protein>